<evidence type="ECO:0000313" key="3">
    <source>
        <dbReference type="EMBL" id="KHN19747.1"/>
    </source>
</evidence>
<dbReference type="EMBL" id="QZWG01000004">
    <property type="protein sequence ID" value="RZC15994.1"/>
    <property type="molecule type" value="Genomic_DNA"/>
</dbReference>
<dbReference type="EMBL" id="KN658722">
    <property type="protein sequence ID" value="KHN19747.1"/>
    <property type="molecule type" value="Genomic_DNA"/>
</dbReference>
<feature type="compositionally biased region" description="Polar residues" evidence="1">
    <location>
        <begin position="111"/>
        <end position="129"/>
    </location>
</feature>
<dbReference type="Pfam" id="PF05678">
    <property type="entry name" value="VQ"/>
    <property type="match status" value="1"/>
</dbReference>
<feature type="region of interest" description="Disordered" evidence="1">
    <location>
        <begin position="111"/>
        <end position="143"/>
    </location>
</feature>
<feature type="compositionally biased region" description="Polar residues" evidence="1">
    <location>
        <begin position="59"/>
        <end position="83"/>
    </location>
</feature>
<dbReference type="Gramene" id="XM_028374512.1">
    <property type="protein sequence ID" value="XP_028230313.1"/>
    <property type="gene ID" value="LOC114410527"/>
</dbReference>
<feature type="compositionally biased region" description="Low complexity" evidence="1">
    <location>
        <begin position="1"/>
        <end position="11"/>
    </location>
</feature>
<reference evidence="3" key="1">
    <citation type="submission" date="2014-07" db="EMBL/GenBank/DDBJ databases">
        <title>Identification of a novel salt tolerance gene in wild soybean by whole-genome sequencing.</title>
        <authorList>
            <person name="Lam H.-M."/>
            <person name="Qi X."/>
            <person name="Li M.-W."/>
            <person name="Liu X."/>
            <person name="Xie M."/>
            <person name="Ni M."/>
            <person name="Xu X."/>
        </authorList>
    </citation>
    <scope>NUCLEOTIDE SEQUENCE [LARGE SCALE GENOMIC DNA]</scope>
    <source>
        <tissue evidence="3">Root</tissue>
    </source>
</reference>
<dbReference type="AlphaFoldDB" id="A0A0B2QJ39"/>
<evidence type="ECO:0000313" key="4">
    <source>
        <dbReference type="EMBL" id="RZC15994.1"/>
    </source>
</evidence>
<dbReference type="PANTHER" id="PTHR33179:SF4">
    <property type="entry name" value="VQ MOTIF-CONTAINING PROTEIN"/>
    <property type="match status" value="1"/>
</dbReference>
<dbReference type="PANTHER" id="PTHR33179">
    <property type="entry name" value="VQ MOTIF-CONTAINING PROTEIN"/>
    <property type="match status" value="1"/>
</dbReference>
<dbReference type="InterPro" id="IPR039609">
    <property type="entry name" value="VQ_15/22"/>
</dbReference>
<dbReference type="Proteomes" id="UP000053555">
    <property type="component" value="Unassembled WGS sequence"/>
</dbReference>
<feature type="domain" description="VQ" evidence="2">
    <location>
        <begin position="140"/>
        <end position="167"/>
    </location>
</feature>
<feature type="region of interest" description="Disordered" evidence="1">
    <location>
        <begin position="59"/>
        <end position="99"/>
    </location>
</feature>
<protein>
    <recommendedName>
        <fullName evidence="2">VQ domain-containing protein</fullName>
    </recommendedName>
</protein>
<dbReference type="Proteomes" id="UP000289340">
    <property type="component" value="Chromosome 4"/>
</dbReference>
<dbReference type="InterPro" id="IPR008889">
    <property type="entry name" value="VQ"/>
</dbReference>
<reference evidence="4 5" key="2">
    <citation type="submission" date="2018-09" db="EMBL/GenBank/DDBJ databases">
        <title>A high-quality reference genome of wild soybean provides a powerful tool to mine soybean genomes.</title>
        <authorList>
            <person name="Xie M."/>
            <person name="Chung C.Y.L."/>
            <person name="Li M.-W."/>
            <person name="Wong F.-L."/>
            <person name="Chan T.-F."/>
            <person name="Lam H.-M."/>
        </authorList>
    </citation>
    <scope>NUCLEOTIDE SEQUENCE [LARGE SCALE GENOMIC DNA]</scope>
    <source>
        <strain evidence="5">cv. W05</strain>
        <tissue evidence="4">Hypocotyl of etiolated seedlings</tissue>
    </source>
</reference>
<name>A0A0B2QJ39_GLYSO</name>
<sequence length="352" mass="38370">MDSGNSGSISSSDDEYDSSSHAHPSFLNHFGSISDPQQPSLVPSHPSMFDLSSNYLHSLSQSHPNPHNSFLNLDSQGQRSEPNCTLHESLPSSSAIPTTTNQYLLGHDNVNNNARQQLPSSPQTNNLIRNSKKRSRASRRAPTTVLTTDTNNFRSMVQEFTGIPAPPFSPSFSRRIPLRPNPLLSTTSSRTLLHNNSIYVSPNNNSLNYQLLPDLSLPYQPPPQNLMQNIHPIPSFHPSSSLHTLVPTGFGAKSLSTMPTLDAHDLVGAHVQGHHEHVVSEGMFLRSDGGGTGGGRRDPFRCLDNENNNNYGGCKLNISVSASSNLNHEKNLENGNSPREGAVEAWICSSDQ</sequence>
<organism evidence="3">
    <name type="scientific">Glycine soja</name>
    <name type="common">Wild soybean</name>
    <dbReference type="NCBI Taxonomy" id="3848"/>
    <lineage>
        <taxon>Eukaryota</taxon>
        <taxon>Viridiplantae</taxon>
        <taxon>Streptophyta</taxon>
        <taxon>Embryophyta</taxon>
        <taxon>Tracheophyta</taxon>
        <taxon>Spermatophyta</taxon>
        <taxon>Magnoliopsida</taxon>
        <taxon>eudicotyledons</taxon>
        <taxon>Gunneridae</taxon>
        <taxon>Pentapetalae</taxon>
        <taxon>rosids</taxon>
        <taxon>fabids</taxon>
        <taxon>Fabales</taxon>
        <taxon>Fabaceae</taxon>
        <taxon>Papilionoideae</taxon>
        <taxon>50 kb inversion clade</taxon>
        <taxon>NPAAA clade</taxon>
        <taxon>indigoferoid/millettioid clade</taxon>
        <taxon>Phaseoleae</taxon>
        <taxon>Glycine</taxon>
        <taxon>Glycine subgen. Soja</taxon>
    </lineage>
</organism>
<accession>A0A0B2QJ39</accession>
<feature type="region of interest" description="Disordered" evidence="1">
    <location>
        <begin position="1"/>
        <end position="46"/>
    </location>
</feature>
<gene>
    <name evidence="4" type="ORF">D0Y65_009324</name>
    <name evidence="3" type="ORF">glysoja_024848</name>
</gene>
<keyword evidence="5" id="KW-1185">Reference proteome</keyword>
<evidence type="ECO:0000256" key="1">
    <source>
        <dbReference type="SAM" id="MobiDB-lite"/>
    </source>
</evidence>
<feature type="compositionally biased region" description="Basic residues" evidence="1">
    <location>
        <begin position="130"/>
        <end position="139"/>
    </location>
</feature>
<feature type="compositionally biased region" description="Polar residues" evidence="1">
    <location>
        <begin position="90"/>
        <end position="99"/>
    </location>
</feature>
<evidence type="ECO:0000259" key="2">
    <source>
        <dbReference type="Pfam" id="PF05678"/>
    </source>
</evidence>
<proteinExistence type="predicted"/>
<evidence type="ECO:0000313" key="5">
    <source>
        <dbReference type="Proteomes" id="UP000289340"/>
    </source>
</evidence>